<evidence type="ECO:0000313" key="3">
    <source>
        <dbReference type="Proteomes" id="UP000256964"/>
    </source>
</evidence>
<dbReference type="AlphaFoldDB" id="A0A371CVP3"/>
<evidence type="ECO:0000256" key="1">
    <source>
        <dbReference type="SAM" id="MobiDB-lite"/>
    </source>
</evidence>
<gene>
    <name evidence="2" type="ORF">OH76DRAFT_1559767</name>
</gene>
<sequence>MRAVLLSVRSDDTHDHSAGHGVALFQEGRTRDLRSHSPLAAARRRLLDVTHNDSVSSRSMLVCATAGREHDVKNMAWPDTASLPDSTRAQVCESTLTQPFSSHFIPRASQHTPSPTRLNIPQQCSPSSPSSPHSRSLGSPIRVPVSAPPLAPRHHHGHHGTDLATTVDQVTKDAVDNAAGGVVDSLGGDAVRAALGGSPDALAPREHQVRRRPGLPASPPTNGTSAISPAGPSPSSPVMPSGRPLPDSDTVEKRDSEGEGEPTESDDKVLSSSEPAEECDCCKDKPVLEGSLISEGLISGLSGEGDIGLDSDMVPDVPQSDI</sequence>
<dbReference type="EMBL" id="KZ857451">
    <property type="protein sequence ID" value="RDX44330.1"/>
    <property type="molecule type" value="Genomic_DNA"/>
</dbReference>
<feature type="region of interest" description="Disordered" evidence="1">
    <location>
        <begin position="298"/>
        <end position="322"/>
    </location>
</feature>
<keyword evidence="3" id="KW-1185">Reference proteome</keyword>
<feature type="region of interest" description="Disordered" evidence="1">
    <location>
        <begin position="197"/>
        <end position="281"/>
    </location>
</feature>
<name>A0A371CVP3_9APHY</name>
<organism evidence="2 3">
    <name type="scientific">Lentinus brumalis</name>
    <dbReference type="NCBI Taxonomy" id="2498619"/>
    <lineage>
        <taxon>Eukaryota</taxon>
        <taxon>Fungi</taxon>
        <taxon>Dikarya</taxon>
        <taxon>Basidiomycota</taxon>
        <taxon>Agaricomycotina</taxon>
        <taxon>Agaricomycetes</taxon>
        <taxon>Polyporales</taxon>
        <taxon>Polyporaceae</taxon>
        <taxon>Lentinus</taxon>
    </lineage>
</organism>
<evidence type="ECO:0000313" key="2">
    <source>
        <dbReference type="EMBL" id="RDX44330.1"/>
    </source>
</evidence>
<protein>
    <submittedName>
        <fullName evidence="2">Uncharacterized protein</fullName>
    </submittedName>
</protein>
<proteinExistence type="predicted"/>
<reference evidence="2 3" key="1">
    <citation type="journal article" date="2018" name="Biotechnol. Biofuels">
        <title>Integrative visual omics of the white-rot fungus Polyporus brumalis exposes the biotechnological potential of its oxidative enzymes for delignifying raw plant biomass.</title>
        <authorList>
            <person name="Miyauchi S."/>
            <person name="Rancon A."/>
            <person name="Drula E."/>
            <person name="Hage H."/>
            <person name="Chaduli D."/>
            <person name="Favel A."/>
            <person name="Grisel S."/>
            <person name="Henrissat B."/>
            <person name="Herpoel-Gimbert I."/>
            <person name="Ruiz-Duenas F.J."/>
            <person name="Chevret D."/>
            <person name="Hainaut M."/>
            <person name="Lin J."/>
            <person name="Wang M."/>
            <person name="Pangilinan J."/>
            <person name="Lipzen A."/>
            <person name="Lesage-Meessen L."/>
            <person name="Navarro D."/>
            <person name="Riley R."/>
            <person name="Grigoriev I.V."/>
            <person name="Zhou S."/>
            <person name="Raouche S."/>
            <person name="Rosso M.N."/>
        </authorList>
    </citation>
    <scope>NUCLEOTIDE SEQUENCE [LARGE SCALE GENOMIC DNA]</scope>
    <source>
        <strain evidence="2 3">BRFM 1820</strain>
    </source>
</reference>
<feature type="compositionally biased region" description="Polar residues" evidence="1">
    <location>
        <begin position="109"/>
        <end position="124"/>
    </location>
</feature>
<feature type="compositionally biased region" description="Low complexity" evidence="1">
    <location>
        <begin position="125"/>
        <end position="140"/>
    </location>
</feature>
<feature type="region of interest" description="Disordered" evidence="1">
    <location>
        <begin position="102"/>
        <end position="163"/>
    </location>
</feature>
<accession>A0A371CVP3</accession>
<dbReference type="Proteomes" id="UP000256964">
    <property type="component" value="Unassembled WGS sequence"/>
</dbReference>